<evidence type="ECO:0000256" key="4">
    <source>
        <dbReference type="ARBA" id="ARBA00020138"/>
    </source>
</evidence>
<dbReference type="InterPro" id="IPR036637">
    <property type="entry name" value="Phosphohistidine_dom_sf"/>
</dbReference>
<feature type="binding site" evidence="13">
    <location>
        <position position="584"/>
    </location>
    <ligand>
        <name>substrate</name>
    </ligand>
</feature>
<dbReference type="InterPro" id="IPR002192">
    <property type="entry name" value="PPDK_AMP/ATP-bd"/>
</dbReference>
<comment type="similarity">
    <text evidence="2 11">Belongs to the PEP-utilizing enzyme family.</text>
</comment>
<dbReference type="Pfam" id="PF01326">
    <property type="entry name" value="PPDK_N"/>
    <property type="match status" value="2"/>
</dbReference>
<evidence type="ECO:0000259" key="15">
    <source>
        <dbReference type="Pfam" id="PF00391"/>
    </source>
</evidence>
<comment type="caution">
    <text evidence="18">The sequence shown here is derived from an EMBL/GenBank/DDBJ whole genome shotgun (WGS) entry which is preliminary data.</text>
</comment>
<keyword evidence="9" id="KW-0067">ATP-binding</keyword>
<dbReference type="RefSeq" id="WP_185082576.1">
    <property type="nucleotide sequence ID" value="NZ_JACHJB010000001.1"/>
</dbReference>
<evidence type="ECO:0000256" key="7">
    <source>
        <dbReference type="ARBA" id="ARBA00022741"/>
    </source>
</evidence>
<dbReference type="NCBIfam" id="NF004531">
    <property type="entry name" value="PRK05878.1"/>
    <property type="match status" value="1"/>
</dbReference>
<dbReference type="PIRSF" id="PIRSF000853">
    <property type="entry name" value="PPDK"/>
    <property type="match status" value="1"/>
</dbReference>
<evidence type="ECO:0000256" key="10">
    <source>
        <dbReference type="ARBA" id="ARBA00022842"/>
    </source>
</evidence>
<dbReference type="GO" id="GO:0016301">
    <property type="term" value="F:kinase activity"/>
    <property type="evidence" value="ECO:0007669"/>
    <property type="project" value="UniProtKB-UniRule"/>
</dbReference>
<feature type="domain" description="PEP-utilising enzyme C-terminal" evidence="17">
    <location>
        <begin position="543"/>
        <end position="887"/>
    </location>
</feature>
<proteinExistence type="inferred from homology"/>
<evidence type="ECO:0000256" key="2">
    <source>
        <dbReference type="ARBA" id="ARBA00007837"/>
    </source>
</evidence>
<feature type="domain" description="Pyruvate phosphate dikinase AMP/ATP-binding" evidence="16">
    <location>
        <begin position="292"/>
        <end position="343"/>
    </location>
</feature>
<dbReference type="SUPFAM" id="SSF52009">
    <property type="entry name" value="Phosphohistidine domain"/>
    <property type="match status" value="1"/>
</dbReference>
<feature type="binding site" evidence="13">
    <location>
        <position position="784"/>
    </location>
    <ligand>
        <name>substrate</name>
    </ligand>
</feature>
<dbReference type="PROSITE" id="PS00370">
    <property type="entry name" value="PEP_ENZYMES_PHOS_SITE"/>
    <property type="match status" value="1"/>
</dbReference>
<keyword evidence="5 18" id="KW-0808">Transferase</keyword>
<evidence type="ECO:0000313" key="19">
    <source>
        <dbReference type="Proteomes" id="UP000583800"/>
    </source>
</evidence>
<comment type="catalytic activity">
    <reaction evidence="11">
        <text>pyruvate + phosphate + ATP = phosphoenolpyruvate + AMP + diphosphate + H(+)</text>
        <dbReference type="Rhea" id="RHEA:10756"/>
        <dbReference type="ChEBI" id="CHEBI:15361"/>
        <dbReference type="ChEBI" id="CHEBI:15378"/>
        <dbReference type="ChEBI" id="CHEBI:30616"/>
        <dbReference type="ChEBI" id="CHEBI:33019"/>
        <dbReference type="ChEBI" id="CHEBI:43474"/>
        <dbReference type="ChEBI" id="CHEBI:58702"/>
        <dbReference type="ChEBI" id="CHEBI:456215"/>
        <dbReference type="EC" id="2.7.9.1"/>
    </reaction>
</comment>
<dbReference type="Gene3D" id="3.50.30.10">
    <property type="entry name" value="Phosphohistidine domain"/>
    <property type="match status" value="1"/>
</dbReference>
<dbReference type="EC" id="2.7.9.1" evidence="3 11"/>
<dbReference type="GO" id="GO:0005524">
    <property type="term" value="F:ATP binding"/>
    <property type="evidence" value="ECO:0007669"/>
    <property type="project" value="UniProtKB-UniRule"/>
</dbReference>
<keyword evidence="10 14" id="KW-0460">Magnesium</keyword>
<dbReference type="Gene3D" id="3.20.20.60">
    <property type="entry name" value="Phosphoenolpyruvate-binding domains"/>
    <property type="match status" value="1"/>
</dbReference>
<feature type="binding site" evidence="14">
    <location>
        <position position="762"/>
    </location>
    <ligand>
        <name>Mg(2+)</name>
        <dbReference type="ChEBI" id="CHEBI:18420"/>
    </ligand>
</feature>
<evidence type="ECO:0000256" key="11">
    <source>
        <dbReference type="PIRNR" id="PIRNR000853"/>
    </source>
</evidence>
<dbReference type="InterPro" id="IPR008279">
    <property type="entry name" value="PEP-util_enz_mobile_dom"/>
</dbReference>
<dbReference type="Gene3D" id="1.10.189.10">
    <property type="entry name" value="Pyruvate Phosphate Dikinase, domain 2"/>
    <property type="match status" value="1"/>
</dbReference>
<dbReference type="PANTHER" id="PTHR22931:SF9">
    <property type="entry name" value="PYRUVATE, PHOSPHATE DIKINASE 1, CHLOROPLASTIC"/>
    <property type="match status" value="1"/>
</dbReference>
<dbReference type="NCBIfam" id="TIGR01828">
    <property type="entry name" value="pyru_phos_dikin"/>
    <property type="match status" value="1"/>
</dbReference>
<feature type="domain" description="Pyruvate phosphate dikinase AMP/ATP-binding" evidence="16">
    <location>
        <begin position="55"/>
        <end position="283"/>
    </location>
</feature>
<feature type="domain" description="PEP-utilising enzyme mobile" evidence="15">
    <location>
        <begin position="416"/>
        <end position="498"/>
    </location>
</feature>
<dbReference type="AlphaFoldDB" id="A0A7X0EXA8"/>
<feature type="binding site" evidence="13">
    <location>
        <position position="783"/>
    </location>
    <ligand>
        <name>substrate</name>
    </ligand>
</feature>
<dbReference type="InterPro" id="IPR010121">
    <property type="entry name" value="Pyruvate_phosphate_dikinase"/>
</dbReference>
<dbReference type="Pfam" id="PF02896">
    <property type="entry name" value="PEP-utilizers_C"/>
    <property type="match status" value="1"/>
</dbReference>
<evidence type="ECO:0000256" key="6">
    <source>
        <dbReference type="ARBA" id="ARBA00022723"/>
    </source>
</evidence>
<accession>A0A7X0EXA8</accession>
<gene>
    <name evidence="18" type="ORF">FHU36_000975</name>
</gene>
<sequence length="897" mass="96872">MAKYVYDFTEGNRNLKDLLGGKGANLAEMTNLGLPVPPGFTITTEACRHYLVEGALPGGLDEEIARHLSALETTMGRTLGQTDDPLLVSVRSGAKFSMPGMMETVLNIGLNDESVHGLAKQSGGNERFAWDSYRRLIQMFGKTVLGIDGDHFEQALDDIKGHRQDTDLGAGELQSLVETYKGIVREQTGKDFPADPREQMRLAITAVFDSWNAPRAILYRRQERIPADLGTAVNVVAMVFGNCGNDSGTGVAFTRDPGSGQQGIYGDYLQNAQGEDVVAGIRNTIPLQDLEGLDKHCYDELLQIMEKLENHYRDLCDIEFTIERGKLWMLQTRVGKRTAAAAFRIATQLVDQGLITLDEAVTRVTGDQLAHLMFPRFDAGAAKRKIAKGMNASPGAAVGKVVFSSERAVELAARGEDVILVRRETNPDDLSGMIAARGILTSRGGKTSHAAVVARGMGKTCVCGAEELEVSIGERTFTAPGGVVVGEGDVISIDGTTGEVFLGEVQVADSPVVEYFERGTSAGAVVETGERQGASHDDNLVKAVDRIMRHADEVRRLRVRANADNPEDAARARRFGAEGIGLCRTEHMFLGERRQLVEDLVLASGDAERQAALDALEPLQKADFVGIFQAMDGRPVTVRLIDPPLHEFLPDLTDLSVKVALAEAGSGEVSDKDRRLLAAVKRLHEQNPMLGLRGVRLGLVIPGLFAMQVRAIAQAAKEVPGARPEIMIPLVAAVQELEVVREEAAAILAEVGVDALIGTMIETPRAAVTAGQVAEAAQFFSFGTNDLTQMAWGFSRDDVEAAFFSRYLELGIFGVSPFETLDRDGVGRLVRLATDEGRAVRPDLKVGICGEHGGDPDSVHFCHDAGLDYVSCSPFRIPVARLEAARAALSDNECDTR</sequence>
<dbReference type="PANTHER" id="PTHR22931">
    <property type="entry name" value="PHOSPHOENOLPYRUVATE DIKINASE-RELATED"/>
    <property type="match status" value="1"/>
</dbReference>
<keyword evidence="8 18" id="KW-0418">Kinase</keyword>
<keyword evidence="19" id="KW-1185">Reference proteome</keyword>
<dbReference type="InterPro" id="IPR018274">
    <property type="entry name" value="PEP_util_AS"/>
</dbReference>
<dbReference type="Gene3D" id="1.20.80.30">
    <property type="match status" value="1"/>
</dbReference>
<evidence type="ECO:0000256" key="1">
    <source>
        <dbReference type="ARBA" id="ARBA00001946"/>
    </source>
</evidence>
<dbReference type="EMBL" id="JACHJB010000001">
    <property type="protein sequence ID" value="MBB6344466.1"/>
    <property type="molecule type" value="Genomic_DNA"/>
</dbReference>
<dbReference type="InterPro" id="IPR015813">
    <property type="entry name" value="Pyrv/PenolPyrv_kinase-like_dom"/>
</dbReference>
<reference evidence="18 19" key="1">
    <citation type="submission" date="2020-08" db="EMBL/GenBank/DDBJ databases">
        <title>Sequencing the genomes of 1000 actinobacteria strains.</title>
        <authorList>
            <person name="Klenk H.-P."/>
        </authorList>
    </citation>
    <scope>NUCLEOTIDE SEQUENCE [LARGE SCALE GENOMIC DNA]</scope>
    <source>
        <strain evidence="18 19">DSM 45913</strain>
    </source>
</reference>
<dbReference type="Gene3D" id="3.30.1490.20">
    <property type="entry name" value="ATP-grasp fold, A domain"/>
    <property type="match status" value="1"/>
</dbReference>
<dbReference type="InterPro" id="IPR040442">
    <property type="entry name" value="Pyrv_kinase-like_dom_sf"/>
</dbReference>
<evidence type="ECO:0000256" key="14">
    <source>
        <dbReference type="PIRSR" id="PIRSR000853-3"/>
    </source>
</evidence>
<feature type="binding site" evidence="13">
    <location>
        <position position="785"/>
    </location>
    <ligand>
        <name>substrate</name>
    </ligand>
</feature>
<feature type="binding site" evidence="13">
    <location>
        <position position="762"/>
    </location>
    <ligand>
        <name>substrate</name>
    </ligand>
</feature>
<evidence type="ECO:0000259" key="16">
    <source>
        <dbReference type="Pfam" id="PF01326"/>
    </source>
</evidence>
<name>A0A7X0EXA8_9ACTN</name>
<dbReference type="SUPFAM" id="SSF56059">
    <property type="entry name" value="Glutathione synthetase ATP-binding domain-like"/>
    <property type="match status" value="1"/>
</dbReference>
<comment type="cofactor">
    <cofactor evidence="1 11 14">
        <name>Mg(2+)</name>
        <dbReference type="ChEBI" id="CHEBI:18420"/>
    </cofactor>
</comment>
<dbReference type="Pfam" id="PF00391">
    <property type="entry name" value="PEP-utilizers"/>
    <property type="match status" value="1"/>
</dbReference>
<evidence type="ECO:0000256" key="9">
    <source>
        <dbReference type="ARBA" id="ARBA00022840"/>
    </source>
</evidence>
<dbReference type="InterPro" id="IPR013815">
    <property type="entry name" value="ATP_grasp_subdomain_1"/>
</dbReference>
<protein>
    <recommendedName>
        <fullName evidence="4 11">Pyruvate, phosphate dikinase</fullName>
        <ecNumber evidence="3 11">2.7.9.1</ecNumber>
    </recommendedName>
</protein>
<evidence type="ECO:0000256" key="8">
    <source>
        <dbReference type="ARBA" id="ARBA00022777"/>
    </source>
</evidence>
<feature type="active site" description="Tele-phosphohistidine intermediate" evidence="12">
    <location>
        <position position="449"/>
    </location>
</feature>
<feature type="active site" description="Proton donor" evidence="12">
    <location>
        <position position="849"/>
    </location>
</feature>
<feature type="binding site" evidence="13">
    <location>
        <position position="786"/>
    </location>
    <ligand>
        <name>substrate</name>
    </ligand>
</feature>
<dbReference type="GO" id="GO:0050242">
    <property type="term" value="F:pyruvate, phosphate dikinase activity"/>
    <property type="evidence" value="ECO:0007669"/>
    <property type="project" value="UniProtKB-UniRule"/>
</dbReference>
<dbReference type="SUPFAM" id="SSF51621">
    <property type="entry name" value="Phosphoenolpyruvate/pyruvate domain"/>
    <property type="match status" value="1"/>
</dbReference>
<feature type="binding site" evidence="13">
    <location>
        <position position="639"/>
    </location>
    <ligand>
        <name>substrate</name>
    </ligand>
</feature>
<organism evidence="18 19">
    <name type="scientific">Nonomuraea muscovyensis</name>
    <dbReference type="NCBI Taxonomy" id="1124761"/>
    <lineage>
        <taxon>Bacteria</taxon>
        <taxon>Bacillati</taxon>
        <taxon>Actinomycetota</taxon>
        <taxon>Actinomycetes</taxon>
        <taxon>Streptosporangiales</taxon>
        <taxon>Streptosporangiaceae</taxon>
        <taxon>Nonomuraea</taxon>
    </lineage>
</organism>
<evidence type="ECO:0000256" key="13">
    <source>
        <dbReference type="PIRSR" id="PIRSR000853-2"/>
    </source>
</evidence>
<keyword evidence="6 14" id="KW-0479">Metal-binding</keyword>
<dbReference type="Proteomes" id="UP000583800">
    <property type="component" value="Unassembled WGS sequence"/>
</dbReference>
<evidence type="ECO:0000259" key="17">
    <source>
        <dbReference type="Pfam" id="PF02896"/>
    </source>
</evidence>
<evidence type="ECO:0000313" key="18">
    <source>
        <dbReference type="EMBL" id="MBB6344466.1"/>
    </source>
</evidence>
<evidence type="ECO:0000256" key="3">
    <source>
        <dbReference type="ARBA" id="ARBA00011994"/>
    </source>
</evidence>
<evidence type="ECO:0000256" key="5">
    <source>
        <dbReference type="ARBA" id="ARBA00022679"/>
    </source>
</evidence>
<dbReference type="GO" id="GO:0046872">
    <property type="term" value="F:metal ion binding"/>
    <property type="evidence" value="ECO:0007669"/>
    <property type="project" value="UniProtKB-UniRule"/>
</dbReference>
<evidence type="ECO:0000256" key="12">
    <source>
        <dbReference type="PIRSR" id="PIRSR000853-1"/>
    </source>
</evidence>
<dbReference type="Gene3D" id="3.30.470.20">
    <property type="entry name" value="ATP-grasp fold, B domain"/>
    <property type="match status" value="1"/>
</dbReference>
<keyword evidence="7" id="KW-0547">Nucleotide-binding</keyword>
<feature type="binding site" evidence="14">
    <location>
        <position position="786"/>
    </location>
    <ligand>
        <name>Mg(2+)</name>
        <dbReference type="ChEBI" id="CHEBI:18420"/>
    </ligand>
</feature>
<dbReference type="InterPro" id="IPR000121">
    <property type="entry name" value="PEP_util_C"/>
</dbReference>
<keyword evidence="18" id="KW-0670">Pyruvate</keyword>